<dbReference type="Proteomes" id="UP000182977">
    <property type="component" value="Chromosome I"/>
</dbReference>
<dbReference type="Pfam" id="PF23931">
    <property type="entry name" value="Terminase_6"/>
    <property type="match status" value="1"/>
</dbReference>
<dbReference type="InterPro" id="IPR057630">
    <property type="entry name" value="Terminase_6"/>
</dbReference>
<keyword evidence="3" id="KW-1185">Reference proteome</keyword>
<evidence type="ECO:0000313" key="3">
    <source>
        <dbReference type="Proteomes" id="UP000182977"/>
    </source>
</evidence>
<dbReference type="AlphaFoldDB" id="A0A1H2IEG7"/>
<gene>
    <name evidence="2" type="ORF">SAMN04488563_1651</name>
</gene>
<dbReference type="STRING" id="419479.SAMN04488563_1651"/>
<dbReference type="RefSeq" id="WP_046771234.1">
    <property type="nucleotide sequence ID" value="NZ_LBMC01000040.1"/>
</dbReference>
<dbReference type="EMBL" id="LT629791">
    <property type="protein sequence ID" value="SDU42483.1"/>
    <property type="molecule type" value="Genomic_DNA"/>
</dbReference>
<organism evidence="2 3">
    <name type="scientific">Jiangella alkaliphila</name>
    <dbReference type="NCBI Taxonomy" id="419479"/>
    <lineage>
        <taxon>Bacteria</taxon>
        <taxon>Bacillati</taxon>
        <taxon>Actinomycetota</taxon>
        <taxon>Actinomycetes</taxon>
        <taxon>Jiangellales</taxon>
        <taxon>Jiangellaceae</taxon>
        <taxon>Jiangella</taxon>
    </lineage>
</organism>
<reference evidence="3" key="1">
    <citation type="submission" date="2016-10" db="EMBL/GenBank/DDBJ databases">
        <authorList>
            <person name="Varghese N."/>
            <person name="Submissions S."/>
        </authorList>
    </citation>
    <scope>NUCLEOTIDE SEQUENCE [LARGE SCALE GENOMIC DNA]</scope>
    <source>
        <strain evidence="3">DSM 45079</strain>
    </source>
</reference>
<protein>
    <recommendedName>
        <fullName evidence="1">Terminase small subunit actinomycetes phage-type domain-containing protein</fullName>
    </recommendedName>
</protein>
<sequence length="131" mass="13617">MASRRLTPADDLLAPAIDETIAKLEPDDVDAGVVQLARRYAALVDDAREAAALADDLADRIDPEDFTTGQMVARLGAKVQAQTVLAELGPKLLAALEQLGATPAARAKLRGGGAPVAGPNRLAALRQARQA</sequence>
<evidence type="ECO:0000313" key="2">
    <source>
        <dbReference type="EMBL" id="SDU42483.1"/>
    </source>
</evidence>
<proteinExistence type="predicted"/>
<name>A0A1H2IEG7_9ACTN</name>
<evidence type="ECO:0000259" key="1">
    <source>
        <dbReference type="Pfam" id="PF23931"/>
    </source>
</evidence>
<feature type="domain" description="Terminase small subunit actinomycetes phage-type" evidence="1">
    <location>
        <begin position="27"/>
        <end position="130"/>
    </location>
</feature>
<accession>A0A1H2IEG7</accession>